<dbReference type="RefSeq" id="XP_002770210.1">
    <property type="nucleotide sequence ID" value="XM_002770164.1"/>
</dbReference>
<evidence type="ECO:0000256" key="1">
    <source>
        <dbReference type="ARBA" id="ARBA00004323"/>
    </source>
</evidence>
<dbReference type="Gene3D" id="3.90.550.20">
    <property type="match status" value="1"/>
</dbReference>
<dbReference type="InterPro" id="IPR039367">
    <property type="entry name" value="Och1-like"/>
</dbReference>
<sequence>MIKKRIEVIVKVVAILYLIYLFCRSFSVPKYKSKTEFHTNTLDSIKELEHHTNWLKYGFKFHSNARANLPEHATLRQQLSFQFPYEPAKPFQKNIWQTWKVPIEHPNFPKKYKKYQATWDDKNPGYKHYVIPDESCEQLINQLYATVPDVARAYNIMPKSILKADFFRYLILYAKGGLYTDIDTISIKPIDTWVSMNETVDGSPNMAGLVVGIEADPDREDWADWYARRIQFCQWTIQAKRGHPMLRELISRITDITLTREKKGQLNKILGKDAGGDIMNWTGPGIWTDVVFEYMNNISQPPDNFKTKTYDDIINVSVFTGMTIPVAIQDVLVLPITSFSPDVGQMGAKDTSHPMAYAKHMFSGSWKPEDEKIINT</sequence>
<evidence type="ECO:0000256" key="3">
    <source>
        <dbReference type="ARBA" id="ARBA00022676"/>
    </source>
</evidence>
<dbReference type="PANTHER" id="PTHR31834:SF1">
    <property type="entry name" value="INITIATION-SPECIFIC ALPHA-1,6-MANNOSYLTRANSFERASE"/>
    <property type="match status" value="1"/>
</dbReference>
<comment type="similarity">
    <text evidence="2">Belongs to the glycosyltransferase 32 family.</text>
</comment>
<keyword evidence="5" id="KW-0812">Transmembrane</keyword>
<keyword evidence="11" id="KW-1185">Reference proteome</keyword>
<dbReference type="InterPro" id="IPR007577">
    <property type="entry name" value="GlycoTrfase_DXD_sugar-bd_CS"/>
</dbReference>
<dbReference type="FunCoup" id="B5RTB1">
    <property type="interactions" value="69"/>
</dbReference>
<dbReference type="VEuPathDB" id="FungiDB:DEHA2C13508g"/>
<dbReference type="GO" id="GO:0006487">
    <property type="term" value="P:protein N-linked glycosylation"/>
    <property type="evidence" value="ECO:0007669"/>
    <property type="project" value="TreeGrafter"/>
</dbReference>
<dbReference type="InterPro" id="IPR029044">
    <property type="entry name" value="Nucleotide-diphossugar_trans"/>
</dbReference>
<name>B5RTB1_DEBHA</name>
<dbReference type="GO" id="GO:0000009">
    <property type="term" value="F:alpha-1,6-mannosyltransferase activity"/>
    <property type="evidence" value="ECO:0007669"/>
    <property type="project" value="InterPro"/>
</dbReference>
<comment type="subcellular location">
    <subcellularLocation>
        <location evidence="1">Golgi apparatus membrane</location>
        <topology evidence="1">Single-pass type II membrane protein</topology>
    </subcellularLocation>
</comment>
<keyword evidence="9" id="KW-0472">Membrane</keyword>
<dbReference type="eggNOG" id="ENOG502QW2I">
    <property type="taxonomic scope" value="Eukaryota"/>
</dbReference>
<evidence type="ECO:0000313" key="10">
    <source>
        <dbReference type="EMBL" id="CAR65573.1"/>
    </source>
</evidence>
<keyword evidence="6" id="KW-0735">Signal-anchor</keyword>
<keyword evidence="7" id="KW-1133">Transmembrane helix</keyword>
<evidence type="ECO:0000256" key="9">
    <source>
        <dbReference type="ARBA" id="ARBA00023136"/>
    </source>
</evidence>
<dbReference type="GO" id="GO:0000136">
    <property type="term" value="C:mannan polymerase complex"/>
    <property type="evidence" value="ECO:0007669"/>
    <property type="project" value="TreeGrafter"/>
</dbReference>
<dbReference type="HOGENOM" id="CLU_022381_5_0_1"/>
<protein>
    <submittedName>
        <fullName evidence="10">DEHA2C13508p</fullName>
    </submittedName>
</protein>
<evidence type="ECO:0000313" key="11">
    <source>
        <dbReference type="Proteomes" id="UP000000599"/>
    </source>
</evidence>
<keyword evidence="8" id="KW-0333">Golgi apparatus</keyword>
<organism evidence="10 11">
    <name type="scientific">Debaryomyces hansenii (strain ATCC 36239 / CBS 767 / BCRC 21394 / JCM 1990 / NBRC 0083 / IGC 2968)</name>
    <name type="common">Yeast</name>
    <name type="synonym">Torulaspora hansenii</name>
    <dbReference type="NCBI Taxonomy" id="284592"/>
    <lineage>
        <taxon>Eukaryota</taxon>
        <taxon>Fungi</taxon>
        <taxon>Dikarya</taxon>
        <taxon>Ascomycota</taxon>
        <taxon>Saccharomycotina</taxon>
        <taxon>Pichiomycetes</taxon>
        <taxon>Debaryomycetaceae</taxon>
        <taxon>Debaryomyces</taxon>
    </lineage>
</organism>
<dbReference type="GeneID" id="8998379"/>
<evidence type="ECO:0000256" key="7">
    <source>
        <dbReference type="ARBA" id="ARBA00022989"/>
    </source>
</evidence>
<accession>B5RTB1</accession>
<dbReference type="OMA" id="DWADWYS"/>
<reference evidence="10 11" key="1">
    <citation type="journal article" date="2004" name="Nature">
        <title>Genome evolution in yeasts.</title>
        <authorList>
            <consortium name="Genolevures"/>
            <person name="Dujon B."/>
            <person name="Sherman D."/>
            <person name="Fischer G."/>
            <person name="Durrens P."/>
            <person name="Casaregola S."/>
            <person name="Lafontaine I."/>
            <person name="de Montigny J."/>
            <person name="Marck C."/>
            <person name="Neuveglise C."/>
            <person name="Talla E."/>
            <person name="Goffard N."/>
            <person name="Frangeul L."/>
            <person name="Aigle M."/>
            <person name="Anthouard V."/>
            <person name="Babour A."/>
            <person name="Barbe V."/>
            <person name="Barnay S."/>
            <person name="Blanchin S."/>
            <person name="Beckerich J.M."/>
            <person name="Beyne E."/>
            <person name="Bleykasten C."/>
            <person name="Boisrame A."/>
            <person name="Boyer J."/>
            <person name="Cattolico L."/>
            <person name="Confanioleri F."/>
            <person name="de Daruvar A."/>
            <person name="Despons L."/>
            <person name="Fabre E."/>
            <person name="Fairhead C."/>
            <person name="Ferry-Dumazet H."/>
            <person name="Groppi A."/>
            <person name="Hantraye F."/>
            <person name="Hennequin C."/>
            <person name="Jauniaux N."/>
            <person name="Joyet P."/>
            <person name="Kachouri R."/>
            <person name="Kerrest A."/>
            <person name="Koszul R."/>
            <person name="Lemaire M."/>
            <person name="Lesur I."/>
            <person name="Ma L."/>
            <person name="Muller H."/>
            <person name="Nicaud J.M."/>
            <person name="Nikolski M."/>
            <person name="Oztas S."/>
            <person name="Ozier-Kalogeropoulos O."/>
            <person name="Pellenz S."/>
            <person name="Potier S."/>
            <person name="Richard G.F."/>
            <person name="Straub M.L."/>
            <person name="Suleau A."/>
            <person name="Swennene D."/>
            <person name="Tekaia F."/>
            <person name="Wesolowski-Louvel M."/>
            <person name="Westhof E."/>
            <person name="Wirth B."/>
            <person name="Zeniou-Meyer M."/>
            <person name="Zivanovic I."/>
            <person name="Bolotin-Fukuhara M."/>
            <person name="Thierry A."/>
            <person name="Bouchier C."/>
            <person name="Caudron B."/>
            <person name="Scarpelli C."/>
            <person name="Gaillardin C."/>
            <person name="Weissenbach J."/>
            <person name="Wincker P."/>
            <person name="Souciet J.L."/>
        </authorList>
    </citation>
    <scope>NUCLEOTIDE SEQUENCE [LARGE SCALE GENOMIC DNA]</scope>
    <source>
        <strain evidence="11">ATCC 36239 / CBS 767 / BCRC 21394 / JCM 1990 / NBRC 0083 / IGC 2968</strain>
    </source>
</reference>
<dbReference type="PANTHER" id="PTHR31834">
    <property type="entry name" value="INITIATION-SPECIFIC ALPHA-1,6-MANNOSYLTRANSFERASE"/>
    <property type="match status" value="1"/>
</dbReference>
<dbReference type="Pfam" id="PF04488">
    <property type="entry name" value="Gly_transf_sug"/>
    <property type="match status" value="1"/>
</dbReference>
<dbReference type="STRING" id="284592.B5RTB1"/>
<evidence type="ECO:0000256" key="2">
    <source>
        <dbReference type="ARBA" id="ARBA00009003"/>
    </source>
</evidence>
<dbReference type="InParanoid" id="B5RTB1"/>
<keyword evidence="3" id="KW-0328">Glycosyltransferase</keyword>
<dbReference type="SUPFAM" id="SSF53448">
    <property type="entry name" value="Nucleotide-diphospho-sugar transferases"/>
    <property type="match status" value="1"/>
</dbReference>
<proteinExistence type="inferred from homology"/>
<dbReference type="Proteomes" id="UP000000599">
    <property type="component" value="Chromosome C"/>
</dbReference>
<dbReference type="OrthoDB" id="409543at2759"/>
<dbReference type="KEGG" id="dha:DEHA2C13508g"/>
<evidence type="ECO:0000256" key="8">
    <source>
        <dbReference type="ARBA" id="ARBA00023034"/>
    </source>
</evidence>
<evidence type="ECO:0000256" key="4">
    <source>
        <dbReference type="ARBA" id="ARBA00022679"/>
    </source>
</evidence>
<dbReference type="FunFam" id="3.90.550.20:FF:000002">
    <property type="entry name" value="Initiation-specific alpha-1,6-mannosyltransferase"/>
    <property type="match status" value="1"/>
</dbReference>
<dbReference type="EMBL" id="CR382135">
    <property type="protein sequence ID" value="CAR65573.1"/>
    <property type="molecule type" value="Genomic_DNA"/>
</dbReference>
<gene>
    <name evidence="10" type="ordered locus">DEHA2C13508g</name>
</gene>
<evidence type="ECO:0000256" key="6">
    <source>
        <dbReference type="ARBA" id="ARBA00022968"/>
    </source>
</evidence>
<keyword evidence="4" id="KW-0808">Transferase</keyword>
<dbReference type="AlphaFoldDB" id="B5RTB1"/>
<evidence type="ECO:0000256" key="5">
    <source>
        <dbReference type="ARBA" id="ARBA00022692"/>
    </source>
</evidence>